<feature type="compositionally biased region" description="Basic and acidic residues" evidence="2">
    <location>
        <begin position="467"/>
        <end position="493"/>
    </location>
</feature>
<feature type="compositionally biased region" description="Basic and acidic residues" evidence="2">
    <location>
        <begin position="354"/>
        <end position="385"/>
    </location>
</feature>
<sequence>MLGPHDLKREREKIQASEPEKEISVKSEKSKKNEENSCEKIVTAELKHHTGKTEKLMEKAIINGKQKRIENYKDSNPKEKQEIVKNCRKSMETGVNKRGEITAFSDKGPKKRTPVDKRKIVIEYDDLFKPDVLITPDKVGKILKTNNENKKESKDWEKESAEFRNKINTEGKTKKEMKMKQNKERLEVKVREGNQQINGKNERKDLDEKPIITKEKTEQLIKGDIENMDLEVESMRKRDVVEKQIDEERIDQKVEDEESKALQVSEEEENGKYTCTSTIDYQDMPGDNCRTGEKSENKAFGEEGNQNEKGISEENPFCEETFNCYNPEREKNDPATNEIESEQVLLQKAALEQISKENKDHKERGEKESKKDKRERHDQGQERAKNIRMTDNSNALKEEQKKRHKREEYGKEVHEKEVSSKNKDKESKEKRSKDLGDKDTNNCNLEEGNHNLWEDQENTGKWFGARNEYKGQIEDKNVEEQKECNRKDEKKGNECGVTEMEERSSKLNQERCSLDDEENNEIKDEYGTESLPNQEESIEKSLEFKPEVIRPKEENMEKENNASENIDIKSKDGEKGENRSEEETNKDESKLKGKEKKKKKKNKEKEKTNKISKETKSKTHQKLKVKLSYEMDKKRKKKRDGDDPEKQKKNNEMDVNHEGKKKSEKESENISHKRKIKEDGEVKAKKPKTEESSKVKKAQEDQKWKW</sequence>
<proteinExistence type="predicted"/>
<feature type="coiled-coil region" evidence="1">
    <location>
        <begin position="146"/>
        <end position="203"/>
    </location>
</feature>
<feature type="region of interest" description="Disordered" evidence="2">
    <location>
        <begin position="277"/>
        <end position="706"/>
    </location>
</feature>
<feature type="compositionally biased region" description="Basic and acidic residues" evidence="2">
    <location>
        <begin position="290"/>
        <end position="301"/>
    </location>
</feature>
<dbReference type="EMBL" id="JANPWB010000004">
    <property type="protein sequence ID" value="KAJ1194691.1"/>
    <property type="molecule type" value="Genomic_DNA"/>
</dbReference>
<accession>A0AAV7V1M7</accession>
<reference evidence="3" key="1">
    <citation type="journal article" date="2022" name="bioRxiv">
        <title>Sequencing and chromosome-scale assembly of the giantPleurodeles waltlgenome.</title>
        <authorList>
            <person name="Brown T."/>
            <person name="Elewa A."/>
            <person name="Iarovenko S."/>
            <person name="Subramanian E."/>
            <person name="Araus A.J."/>
            <person name="Petzold A."/>
            <person name="Susuki M."/>
            <person name="Suzuki K.-i.T."/>
            <person name="Hayashi T."/>
            <person name="Toyoda A."/>
            <person name="Oliveira C."/>
            <person name="Osipova E."/>
            <person name="Leigh N.D."/>
            <person name="Simon A."/>
            <person name="Yun M.H."/>
        </authorList>
    </citation>
    <scope>NUCLEOTIDE SEQUENCE</scope>
    <source>
        <strain evidence="3">20211129_DDA</strain>
        <tissue evidence="3">Liver</tissue>
    </source>
</reference>
<evidence type="ECO:0000256" key="2">
    <source>
        <dbReference type="SAM" id="MobiDB-lite"/>
    </source>
</evidence>
<name>A0AAV7V1M7_PLEWA</name>
<evidence type="ECO:0000313" key="4">
    <source>
        <dbReference type="Proteomes" id="UP001066276"/>
    </source>
</evidence>
<comment type="caution">
    <text evidence="3">The sequence shown here is derived from an EMBL/GenBank/DDBJ whole genome shotgun (WGS) entry which is preliminary data.</text>
</comment>
<evidence type="ECO:0000256" key="1">
    <source>
        <dbReference type="SAM" id="Coils"/>
    </source>
</evidence>
<feature type="compositionally biased region" description="Basic and acidic residues" evidence="2">
    <location>
        <begin position="627"/>
        <end position="706"/>
    </location>
</feature>
<feature type="compositionally biased region" description="Basic and acidic residues" evidence="2">
    <location>
        <begin position="396"/>
        <end position="440"/>
    </location>
</feature>
<feature type="compositionally biased region" description="Basic residues" evidence="2">
    <location>
        <begin position="593"/>
        <end position="602"/>
    </location>
</feature>
<feature type="region of interest" description="Disordered" evidence="2">
    <location>
        <begin position="252"/>
        <end position="271"/>
    </location>
</feature>
<dbReference type="Proteomes" id="UP001066276">
    <property type="component" value="Chromosome 2_2"/>
</dbReference>
<feature type="region of interest" description="Disordered" evidence="2">
    <location>
        <begin position="1"/>
        <end position="37"/>
    </location>
</feature>
<protein>
    <submittedName>
        <fullName evidence="3">Uncharacterized protein</fullName>
    </submittedName>
</protein>
<dbReference type="AlphaFoldDB" id="A0AAV7V1M7"/>
<feature type="compositionally biased region" description="Basic and acidic residues" evidence="2">
    <location>
        <begin position="603"/>
        <end position="617"/>
    </location>
</feature>
<organism evidence="3 4">
    <name type="scientific">Pleurodeles waltl</name>
    <name type="common">Iberian ribbed newt</name>
    <dbReference type="NCBI Taxonomy" id="8319"/>
    <lineage>
        <taxon>Eukaryota</taxon>
        <taxon>Metazoa</taxon>
        <taxon>Chordata</taxon>
        <taxon>Craniata</taxon>
        <taxon>Vertebrata</taxon>
        <taxon>Euteleostomi</taxon>
        <taxon>Amphibia</taxon>
        <taxon>Batrachia</taxon>
        <taxon>Caudata</taxon>
        <taxon>Salamandroidea</taxon>
        <taxon>Salamandridae</taxon>
        <taxon>Pleurodelinae</taxon>
        <taxon>Pleurodeles</taxon>
    </lineage>
</organism>
<evidence type="ECO:0000313" key="3">
    <source>
        <dbReference type="EMBL" id="KAJ1194691.1"/>
    </source>
</evidence>
<feature type="compositionally biased region" description="Basic and acidic residues" evidence="2">
    <location>
        <begin position="537"/>
        <end position="592"/>
    </location>
</feature>
<keyword evidence="4" id="KW-1185">Reference proteome</keyword>
<feature type="compositionally biased region" description="Basic and acidic residues" evidence="2">
    <location>
        <begin position="500"/>
        <end position="526"/>
    </location>
</feature>
<keyword evidence="1" id="KW-0175">Coiled coil</keyword>
<gene>
    <name evidence="3" type="ORF">NDU88_003977</name>
</gene>